<evidence type="ECO:0000313" key="9">
    <source>
        <dbReference type="EMBL" id="MFD0930649.1"/>
    </source>
</evidence>
<keyword evidence="6" id="KW-0472">Membrane</keyword>
<keyword evidence="3" id="KW-0547">Nucleotide-binding</keyword>
<dbReference type="EMBL" id="JBHTJW010000003">
    <property type="protein sequence ID" value="MFD0930649.1"/>
    <property type="molecule type" value="Genomic_DNA"/>
</dbReference>
<feature type="domain" description="PPM-type phosphatase" evidence="8">
    <location>
        <begin position="8"/>
        <end position="238"/>
    </location>
</feature>
<evidence type="ECO:0000256" key="2">
    <source>
        <dbReference type="ARBA" id="ARBA00022679"/>
    </source>
</evidence>
<evidence type="ECO:0000313" key="10">
    <source>
        <dbReference type="Proteomes" id="UP001597106"/>
    </source>
</evidence>
<dbReference type="SMART" id="SM00331">
    <property type="entry name" value="PP2C_SIG"/>
    <property type="match status" value="1"/>
</dbReference>
<dbReference type="Gene3D" id="3.30.200.20">
    <property type="entry name" value="Phosphorylase Kinase, domain 1"/>
    <property type="match status" value="1"/>
</dbReference>
<keyword evidence="10" id="KW-1185">Reference proteome</keyword>
<dbReference type="InterPro" id="IPR011009">
    <property type="entry name" value="Kinase-like_dom_sf"/>
</dbReference>
<dbReference type="PROSITE" id="PS50011">
    <property type="entry name" value="PROTEIN_KINASE_DOM"/>
    <property type="match status" value="1"/>
</dbReference>
<dbReference type="CDD" id="cd14014">
    <property type="entry name" value="STKc_PknB_like"/>
    <property type="match status" value="1"/>
</dbReference>
<dbReference type="Proteomes" id="UP001597106">
    <property type="component" value="Unassembled WGS sequence"/>
</dbReference>
<dbReference type="RefSeq" id="WP_194747224.1">
    <property type="nucleotide sequence ID" value="NZ_JBHTJW010000003.1"/>
</dbReference>
<keyword evidence="4 9" id="KW-0418">Kinase</keyword>
<dbReference type="Pfam" id="PF00069">
    <property type="entry name" value="Pkinase"/>
    <property type="match status" value="1"/>
</dbReference>
<dbReference type="SUPFAM" id="SSF56112">
    <property type="entry name" value="Protein kinase-like (PK-like)"/>
    <property type="match status" value="1"/>
</dbReference>
<keyword evidence="2" id="KW-0808">Transferase</keyword>
<evidence type="ECO:0000259" key="8">
    <source>
        <dbReference type="PROSITE" id="PS51746"/>
    </source>
</evidence>
<dbReference type="PROSITE" id="PS51746">
    <property type="entry name" value="PPM_2"/>
    <property type="match status" value="1"/>
</dbReference>
<dbReference type="InterPro" id="IPR000719">
    <property type="entry name" value="Prot_kinase_dom"/>
</dbReference>
<dbReference type="SMART" id="SM00332">
    <property type="entry name" value="PP2Cc"/>
    <property type="match status" value="1"/>
</dbReference>
<evidence type="ECO:0000256" key="4">
    <source>
        <dbReference type="ARBA" id="ARBA00022777"/>
    </source>
</evidence>
<proteinExistence type="predicted"/>
<gene>
    <name evidence="9" type="ORF">ACFQ1T_12755</name>
</gene>
<dbReference type="Pfam" id="PF13672">
    <property type="entry name" value="PP2C_2"/>
    <property type="match status" value="1"/>
</dbReference>
<feature type="transmembrane region" description="Helical" evidence="6">
    <location>
        <begin position="553"/>
        <end position="574"/>
    </location>
</feature>
<dbReference type="SUPFAM" id="SSF81606">
    <property type="entry name" value="PP2C-like"/>
    <property type="match status" value="1"/>
</dbReference>
<dbReference type="CDD" id="cd00143">
    <property type="entry name" value="PP2Cc"/>
    <property type="match status" value="1"/>
</dbReference>
<evidence type="ECO:0000256" key="5">
    <source>
        <dbReference type="ARBA" id="ARBA00022840"/>
    </source>
</evidence>
<organism evidence="9 10">
    <name type="scientific">Methylophilus glucosoxydans</name>
    <dbReference type="NCBI Taxonomy" id="752553"/>
    <lineage>
        <taxon>Bacteria</taxon>
        <taxon>Pseudomonadati</taxon>
        <taxon>Pseudomonadota</taxon>
        <taxon>Betaproteobacteria</taxon>
        <taxon>Nitrosomonadales</taxon>
        <taxon>Methylophilaceae</taxon>
        <taxon>Methylophilus</taxon>
    </lineage>
</organism>
<dbReference type="GO" id="GO:0016301">
    <property type="term" value="F:kinase activity"/>
    <property type="evidence" value="ECO:0007669"/>
    <property type="project" value="UniProtKB-KW"/>
</dbReference>
<keyword evidence="6" id="KW-1133">Transmembrane helix</keyword>
<comment type="caution">
    <text evidence="9">The sequence shown here is derived from an EMBL/GenBank/DDBJ whole genome shotgun (WGS) entry which is preliminary data.</text>
</comment>
<feature type="domain" description="Protein kinase" evidence="7">
    <location>
        <begin position="271"/>
        <end position="546"/>
    </location>
</feature>
<dbReference type="Gene3D" id="3.60.40.10">
    <property type="entry name" value="PPM-type phosphatase domain"/>
    <property type="match status" value="1"/>
</dbReference>
<sequence length="596" mass="67142">MPASLQIESGACSEAGRKPVNQDAFGLTTQDSPPATGKGWVFAIADGISSSDVSDQASTLAIQQFIQDYALTPVEWSVKSGGLQVLRSINATLNAQTFRSPYRFDKNRGYVCTFSALIIKSRAIHVFHLGDTRIYRLRDQQLQCLTEDHRFWVDDQHSYLARALGMSPQPEIDYHSEAAEAGDVYLLMSDGVFEHLTSEEILQDIQTASDLNRLCQHWVKLAHARGSEDNLTALAVRLLQLPDHDMASLTQSMQALPFAPAIEEGKPFDGYHILRCLHHSHRSHVYLARDLQTGTQVALKVPSVDLSADAQALERFYLEEWVARRISHRHILRPYTSASPRKFLYSVMHYVPGQTLQQWLLDHPQPSLETVRQLVEQITSALEAFHRLEMVYRDLQPQNILVDTDGQITLIDFGAVSVAGLEEMSELESTVTLPGTLQYSAPEQFLGWPATPQSDIYALGVITYQCLTGKLPYGTEVAKVKHPQHLSRLYYREIRYTQPAFPAWVDAAIARAVHPQAEKRYAQASEFLFDLRKPNAAFLRHAHPPLLERHPLAFWRGLSLLLACMVILLLGLLAHQPKSCANVEQFARKQCNYARQ</sequence>
<keyword evidence="5" id="KW-0067">ATP-binding</keyword>
<name>A0ABW3GKC8_9PROT</name>
<evidence type="ECO:0000256" key="3">
    <source>
        <dbReference type="ARBA" id="ARBA00022741"/>
    </source>
</evidence>
<dbReference type="PANTHER" id="PTHR24351">
    <property type="entry name" value="RIBOSOMAL PROTEIN S6 KINASE"/>
    <property type="match status" value="1"/>
</dbReference>
<dbReference type="InterPro" id="IPR036457">
    <property type="entry name" value="PPM-type-like_dom_sf"/>
</dbReference>
<evidence type="ECO:0000256" key="1">
    <source>
        <dbReference type="ARBA" id="ARBA00022527"/>
    </source>
</evidence>
<keyword evidence="1" id="KW-0723">Serine/threonine-protein kinase</keyword>
<accession>A0ABW3GKC8</accession>
<evidence type="ECO:0000256" key="6">
    <source>
        <dbReference type="SAM" id="Phobius"/>
    </source>
</evidence>
<dbReference type="Gene3D" id="1.10.510.10">
    <property type="entry name" value="Transferase(Phosphotransferase) domain 1"/>
    <property type="match status" value="1"/>
</dbReference>
<keyword evidence="6" id="KW-0812">Transmembrane</keyword>
<reference evidence="10" key="1">
    <citation type="journal article" date="2019" name="Int. J. Syst. Evol. Microbiol.">
        <title>The Global Catalogue of Microorganisms (GCM) 10K type strain sequencing project: providing services to taxonomists for standard genome sequencing and annotation.</title>
        <authorList>
            <consortium name="The Broad Institute Genomics Platform"/>
            <consortium name="The Broad Institute Genome Sequencing Center for Infectious Disease"/>
            <person name="Wu L."/>
            <person name="Ma J."/>
        </authorList>
    </citation>
    <scope>NUCLEOTIDE SEQUENCE [LARGE SCALE GENOMIC DNA]</scope>
    <source>
        <strain evidence="10">CCUG 59685</strain>
    </source>
</reference>
<protein>
    <submittedName>
        <fullName evidence="9">Protein kinase</fullName>
    </submittedName>
</protein>
<dbReference type="InterPro" id="IPR001932">
    <property type="entry name" value="PPM-type_phosphatase-like_dom"/>
</dbReference>
<evidence type="ECO:0000259" key="7">
    <source>
        <dbReference type="PROSITE" id="PS50011"/>
    </source>
</evidence>